<proteinExistence type="inferred from homology"/>
<evidence type="ECO:0000256" key="3">
    <source>
        <dbReference type="ARBA" id="ARBA00022603"/>
    </source>
</evidence>
<name>I3C659_9FLAO</name>
<dbReference type="Pfam" id="PF05971">
    <property type="entry name" value="Methyltransf_10"/>
    <property type="match status" value="1"/>
</dbReference>
<dbReference type="AlphaFoldDB" id="I3C659"/>
<comment type="function">
    <text evidence="6">Specifically methylates the adenine in position 1618 of 23S rRNA.</text>
</comment>
<dbReference type="OrthoDB" id="1115728at2"/>
<evidence type="ECO:0000256" key="2">
    <source>
        <dbReference type="ARBA" id="ARBA00022552"/>
    </source>
</evidence>
<organism evidence="7 8">
    <name type="scientific">Galbibacter orientalis DSM 19592</name>
    <dbReference type="NCBI Taxonomy" id="926559"/>
    <lineage>
        <taxon>Bacteria</taxon>
        <taxon>Pseudomonadati</taxon>
        <taxon>Bacteroidota</taxon>
        <taxon>Flavobacteriia</taxon>
        <taxon>Flavobacteriales</taxon>
        <taxon>Flavobacteriaceae</taxon>
        <taxon>Galbibacter</taxon>
    </lineage>
</organism>
<keyword evidence="8" id="KW-1185">Reference proteome</keyword>
<evidence type="ECO:0000313" key="8">
    <source>
        <dbReference type="Proteomes" id="UP000004690"/>
    </source>
</evidence>
<comment type="subcellular location">
    <subcellularLocation>
        <location evidence="6">Cytoplasm</location>
    </subcellularLocation>
</comment>
<dbReference type="PANTHER" id="PTHR13393:SF0">
    <property type="entry name" value="RNA N6-ADENOSINE-METHYLTRANSFERASE METTL16"/>
    <property type="match status" value="1"/>
</dbReference>
<sequence>MSSGTDKKSKLHPRNKNRNLYNLESLIQCKPSLANYIKPNKAGNPSIDFSNPEAVKILNKALLHHYYGVEYWEFPDANLCPPIPGRVDYLHYIADLLRVNNSGEISKNNITCLDIGMGASCIYPILGVTEYDWNFIGSDIAEKSIANAKNIIASNPQLKGKIECRLQNNPTQIFKGIITTNEKIDVTISNPPFHASKEDALKGTRRKIKNLSGKKEKNPDLNFAGISNELIYKGGEFAFIGNMIKESMMFQNNCLWFTTLVSKESNLKGIYKLLDKAKVAEFKTIKMGTGNKTSRIVAWTFLSTEAQNQWRVSRK</sequence>
<evidence type="ECO:0000256" key="4">
    <source>
        <dbReference type="ARBA" id="ARBA00022679"/>
    </source>
</evidence>
<dbReference type="InterPro" id="IPR010286">
    <property type="entry name" value="METTL16/RlmF"/>
</dbReference>
<gene>
    <name evidence="6" type="primary">rlmF</name>
    <name evidence="7" type="ORF">JoomaDRAFT_2108</name>
</gene>
<keyword evidence="4 6" id="KW-0808">Transferase</keyword>
<dbReference type="GO" id="GO:0052907">
    <property type="term" value="F:23S rRNA (adenine(1618)-N(6))-methyltransferase activity"/>
    <property type="evidence" value="ECO:0007669"/>
    <property type="project" value="UniProtKB-EC"/>
</dbReference>
<dbReference type="HAMAP" id="MF_01848">
    <property type="entry name" value="23SrRNA_methyltr_F"/>
    <property type="match status" value="1"/>
</dbReference>
<evidence type="ECO:0000256" key="5">
    <source>
        <dbReference type="ARBA" id="ARBA00022691"/>
    </source>
</evidence>
<dbReference type="EMBL" id="JH651379">
    <property type="protein sequence ID" value="EIJ39102.1"/>
    <property type="molecule type" value="Genomic_DNA"/>
</dbReference>
<evidence type="ECO:0000256" key="1">
    <source>
        <dbReference type="ARBA" id="ARBA00022490"/>
    </source>
</evidence>
<accession>I3C659</accession>
<dbReference type="PANTHER" id="PTHR13393">
    <property type="entry name" value="SAM-DEPENDENT METHYLTRANSFERASE"/>
    <property type="match status" value="1"/>
</dbReference>
<keyword evidence="2 6" id="KW-0698">rRNA processing</keyword>
<keyword evidence="1 6" id="KW-0963">Cytoplasm</keyword>
<dbReference type="GO" id="GO:0070475">
    <property type="term" value="P:rRNA base methylation"/>
    <property type="evidence" value="ECO:0007669"/>
    <property type="project" value="TreeGrafter"/>
</dbReference>
<comment type="similarity">
    <text evidence="6">Belongs to the methyltransferase superfamily. METTL16/RlmF family.</text>
</comment>
<reference evidence="7 8" key="1">
    <citation type="submission" date="2012-02" db="EMBL/GenBank/DDBJ databases">
        <title>Improved High-Quality Draft genome of Joostella marina DSM 19592.</title>
        <authorList>
            <consortium name="US DOE Joint Genome Institute (JGI-PGF)"/>
            <person name="Lucas S."/>
            <person name="Copeland A."/>
            <person name="Lapidus A."/>
            <person name="Bruce D."/>
            <person name="Goodwin L."/>
            <person name="Pitluck S."/>
            <person name="Peters L."/>
            <person name="Chertkov O."/>
            <person name="Ovchinnikova G."/>
            <person name="Kyrpides N."/>
            <person name="Mavromatis K."/>
            <person name="Detter J.C."/>
            <person name="Han C."/>
            <person name="Land M."/>
            <person name="Hauser L."/>
            <person name="Markowitz V."/>
            <person name="Cheng J.-F."/>
            <person name="Hugenholtz P."/>
            <person name="Woyke T."/>
            <person name="Wu D."/>
            <person name="Tindall B."/>
            <person name="Brambilla E."/>
            <person name="Klenk H.-P."/>
            <person name="Eisen J.A."/>
        </authorList>
    </citation>
    <scope>NUCLEOTIDE SEQUENCE [LARGE SCALE GENOMIC DNA]</scope>
    <source>
        <strain evidence="7 8">DSM 19592</strain>
    </source>
</reference>
<dbReference type="InterPro" id="IPR029063">
    <property type="entry name" value="SAM-dependent_MTases_sf"/>
</dbReference>
<evidence type="ECO:0000256" key="6">
    <source>
        <dbReference type="HAMAP-Rule" id="MF_01848"/>
    </source>
</evidence>
<dbReference type="PIRSF" id="PIRSF029038">
    <property type="entry name" value="Mtase_YbiN_prd"/>
    <property type="match status" value="1"/>
</dbReference>
<dbReference type="HOGENOM" id="CLU_027534_3_0_10"/>
<dbReference type="NCBIfam" id="NF008725">
    <property type="entry name" value="PRK11727.1"/>
    <property type="match status" value="1"/>
</dbReference>
<dbReference type="RefSeq" id="WP_008612471.1">
    <property type="nucleotide sequence ID" value="NZ_JH651379.1"/>
</dbReference>
<dbReference type="eggNOG" id="COG3129">
    <property type="taxonomic scope" value="Bacteria"/>
</dbReference>
<dbReference type="Gene3D" id="3.40.50.150">
    <property type="entry name" value="Vaccinia Virus protein VP39"/>
    <property type="match status" value="1"/>
</dbReference>
<dbReference type="GO" id="GO:0005737">
    <property type="term" value="C:cytoplasm"/>
    <property type="evidence" value="ECO:0007669"/>
    <property type="project" value="UniProtKB-SubCell"/>
</dbReference>
<dbReference type="InterPro" id="IPR016909">
    <property type="entry name" value="rRNA_lsu_MeTfrase_F"/>
</dbReference>
<dbReference type="Proteomes" id="UP000004690">
    <property type="component" value="Unassembled WGS sequence"/>
</dbReference>
<comment type="catalytic activity">
    <reaction evidence="6">
        <text>adenosine(1618) in 23S rRNA + S-adenosyl-L-methionine = N(6)-methyladenosine(1618) in 23S rRNA + S-adenosyl-L-homocysteine + H(+)</text>
        <dbReference type="Rhea" id="RHEA:16497"/>
        <dbReference type="Rhea" id="RHEA-COMP:10229"/>
        <dbReference type="Rhea" id="RHEA-COMP:10231"/>
        <dbReference type="ChEBI" id="CHEBI:15378"/>
        <dbReference type="ChEBI" id="CHEBI:57856"/>
        <dbReference type="ChEBI" id="CHEBI:59789"/>
        <dbReference type="ChEBI" id="CHEBI:74411"/>
        <dbReference type="ChEBI" id="CHEBI:74449"/>
        <dbReference type="EC" id="2.1.1.181"/>
    </reaction>
</comment>
<dbReference type="SUPFAM" id="SSF53335">
    <property type="entry name" value="S-adenosyl-L-methionine-dependent methyltransferases"/>
    <property type="match status" value="1"/>
</dbReference>
<keyword evidence="5 6" id="KW-0949">S-adenosyl-L-methionine</keyword>
<dbReference type="STRING" id="926559.JoomaDRAFT_2108"/>
<keyword evidence="3 6" id="KW-0489">Methyltransferase</keyword>
<evidence type="ECO:0000313" key="7">
    <source>
        <dbReference type="EMBL" id="EIJ39102.1"/>
    </source>
</evidence>
<protein>
    <recommendedName>
        <fullName evidence="6">Ribosomal RNA large subunit methyltransferase F</fullName>
        <ecNumber evidence="6">2.1.1.181</ecNumber>
    </recommendedName>
    <alternativeName>
        <fullName evidence="6">23S rRNA mA1618 methyltransferase</fullName>
    </alternativeName>
    <alternativeName>
        <fullName evidence="6">rRNA adenine N-6-methyltransferase</fullName>
    </alternativeName>
</protein>
<dbReference type="EC" id="2.1.1.181" evidence="6"/>